<dbReference type="OrthoDB" id="44524at2759"/>
<dbReference type="InterPro" id="IPR011990">
    <property type="entry name" value="TPR-like_helical_dom_sf"/>
</dbReference>
<dbReference type="SUPFAM" id="SSF81901">
    <property type="entry name" value="HCP-like"/>
    <property type="match status" value="1"/>
</dbReference>
<reference evidence="4 5" key="1">
    <citation type="journal article" date="2015" name="Plant Cell">
        <title>Oil accumulation by the oleaginous diatom Fistulifera solaris as revealed by the genome and transcriptome.</title>
        <authorList>
            <person name="Tanaka T."/>
            <person name="Maeda Y."/>
            <person name="Veluchamy A."/>
            <person name="Tanaka M."/>
            <person name="Abida H."/>
            <person name="Marechal E."/>
            <person name="Bowler C."/>
            <person name="Muto M."/>
            <person name="Sunaga Y."/>
            <person name="Tanaka M."/>
            <person name="Yoshino T."/>
            <person name="Taniguchi T."/>
            <person name="Fukuda Y."/>
            <person name="Nemoto M."/>
            <person name="Matsumoto M."/>
            <person name="Wong P.S."/>
            <person name="Aburatani S."/>
            <person name="Fujibuchi W."/>
        </authorList>
    </citation>
    <scope>NUCLEOTIDE SEQUENCE [LARGE SCALE GENOMIC DNA]</scope>
    <source>
        <strain evidence="4 5">JPCC DA0580</strain>
    </source>
</reference>
<evidence type="ECO:0000313" key="5">
    <source>
        <dbReference type="Proteomes" id="UP000198406"/>
    </source>
</evidence>
<dbReference type="InterPro" id="IPR027443">
    <property type="entry name" value="IPNS-like_sf"/>
</dbReference>
<dbReference type="Proteomes" id="UP000198406">
    <property type="component" value="Unassembled WGS sequence"/>
</dbReference>
<evidence type="ECO:0000256" key="2">
    <source>
        <dbReference type="SAM" id="SignalP"/>
    </source>
</evidence>
<keyword evidence="5" id="KW-1185">Reference proteome</keyword>
<feature type="chain" id="PRO_5012961456" description="Aspartyl/asparaginy/proline hydroxylase domain-containing protein" evidence="2">
    <location>
        <begin position="22"/>
        <end position="574"/>
    </location>
</feature>
<evidence type="ECO:0000259" key="3">
    <source>
        <dbReference type="Pfam" id="PF05118"/>
    </source>
</evidence>
<dbReference type="GO" id="GO:0062101">
    <property type="term" value="F:peptidyl-aspartic acid 3-dioxygenase activity"/>
    <property type="evidence" value="ECO:0007669"/>
    <property type="project" value="InterPro"/>
</dbReference>
<keyword evidence="2" id="KW-0732">Signal</keyword>
<dbReference type="InParanoid" id="A0A1Z5JDN5"/>
<dbReference type="InterPro" id="IPR039038">
    <property type="entry name" value="ASPH"/>
</dbReference>
<dbReference type="InterPro" id="IPR007803">
    <property type="entry name" value="Asp/Arg/Pro-Hydrxlase"/>
</dbReference>
<dbReference type="Gene3D" id="2.60.120.330">
    <property type="entry name" value="B-lactam Antibiotic, Isopenicillin N Synthase, Chain"/>
    <property type="match status" value="1"/>
</dbReference>
<proteinExistence type="inferred from homology"/>
<gene>
    <name evidence="4" type="ORF">FisN_15Lh219</name>
</gene>
<comment type="similarity">
    <text evidence="1">Belongs to the aspartyl/asparaginyl beta-hydroxylase family.</text>
</comment>
<feature type="signal peptide" evidence="2">
    <location>
        <begin position="1"/>
        <end position="21"/>
    </location>
</feature>
<name>A0A1Z5JDN5_FISSO</name>
<accession>A0A1Z5JDN5</accession>
<protein>
    <recommendedName>
        <fullName evidence="3">Aspartyl/asparaginy/proline hydroxylase domain-containing protein</fullName>
    </recommendedName>
</protein>
<sequence>MLRLQTILYFLLIILLNTSDGLCSDVKQMDLDALEKAIALTTESSEESIQQARDGDVAALYLIARELETKELFSETIPIYHYLADERSHIASQLSLGFYYYNVQNNPSKALHYFIHAGERGPNQAALYNAGKILGEHNNLVPAVAYIQLAARLATTHPEHASEQVTETCVTAFHALSQIIASRGMSLQESLDVFSYASLDGFPVAESDTVEFWQKAMKLLQSADEMYVTTGQLNLPALQEAFPYLRSTWEKDAGQLSPLQVHLLLSHMNDALAALSAVDDDYLFAAGGYAEAMARSTFCLHKDTELDLCFVTSASRAISYYRRAGDTEAAQRIFDWAQSHSSGTTAWKSMDQTPPSFDPNISSKPIWSDLPITHQLKAAHSNTKTVLMNEISTIDWLATTTTTTTSEIGSDGSTVSTSVIRQNDLVPLSLLRSTSPVGWLEYGPLHDGSVWNLNLCQRVHTLCRVLRSHETTFCKSDDTTKTCGTDSIVTLVRMKPGTTVLPHCGINNYRLTLHWCLYGCTNIELSIGNQSSLNYESESGVIVFDDSFEHSIQHNGKEDAVILVVFLKHPDLIQ</sequence>
<comment type="caution">
    <text evidence="4">The sequence shown here is derived from an EMBL/GenBank/DDBJ whole genome shotgun (WGS) entry which is preliminary data.</text>
</comment>
<dbReference type="PANTHER" id="PTHR12366">
    <property type="entry name" value="ASPARTYL/ASPARAGINYL BETA-HYDROXYLASE"/>
    <property type="match status" value="1"/>
</dbReference>
<dbReference type="EMBL" id="BDSP01000049">
    <property type="protein sequence ID" value="GAX12089.1"/>
    <property type="molecule type" value="Genomic_DNA"/>
</dbReference>
<dbReference type="AlphaFoldDB" id="A0A1Z5JDN5"/>
<evidence type="ECO:0000313" key="4">
    <source>
        <dbReference type="EMBL" id="GAX12089.1"/>
    </source>
</evidence>
<dbReference type="Pfam" id="PF05118">
    <property type="entry name" value="Asp_Arg_Hydrox"/>
    <property type="match status" value="1"/>
</dbReference>
<feature type="domain" description="Aspartyl/asparaginy/proline hydroxylase" evidence="3">
    <location>
        <begin position="450"/>
        <end position="570"/>
    </location>
</feature>
<dbReference type="GO" id="GO:0005783">
    <property type="term" value="C:endoplasmic reticulum"/>
    <property type="evidence" value="ECO:0007669"/>
    <property type="project" value="TreeGrafter"/>
</dbReference>
<evidence type="ECO:0000256" key="1">
    <source>
        <dbReference type="ARBA" id="ARBA00007730"/>
    </source>
</evidence>
<organism evidence="4 5">
    <name type="scientific">Fistulifera solaris</name>
    <name type="common">Oleaginous diatom</name>
    <dbReference type="NCBI Taxonomy" id="1519565"/>
    <lineage>
        <taxon>Eukaryota</taxon>
        <taxon>Sar</taxon>
        <taxon>Stramenopiles</taxon>
        <taxon>Ochrophyta</taxon>
        <taxon>Bacillariophyta</taxon>
        <taxon>Bacillariophyceae</taxon>
        <taxon>Bacillariophycidae</taxon>
        <taxon>Naviculales</taxon>
        <taxon>Naviculaceae</taxon>
        <taxon>Fistulifera</taxon>
    </lineage>
</organism>
<dbReference type="Gene3D" id="1.25.40.10">
    <property type="entry name" value="Tetratricopeptide repeat domain"/>
    <property type="match status" value="1"/>
</dbReference>
<dbReference type="PANTHER" id="PTHR12366:SF32">
    <property type="entry name" value="ASPARTATE BETA-HYDROXYLASE ISOFORM X1"/>
    <property type="match status" value="1"/>
</dbReference>